<proteinExistence type="predicted"/>
<accession>A0A2H3BFI5</accession>
<organism evidence="1 2">
    <name type="scientific">Armillaria solidipes</name>
    <dbReference type="NCBI Taxonomy" id="1076256"/>
    <lineage>
        <taxon>Eukaryota</taxon>
        <taxon>Fungi</taxon>
        <taxon>Dikarya</taxon>
        <taxon>Basidiomycota</taxon>
        <taxon>Agaricomycotina</taxon>
        <taxon>Agaricomycetes</taxon>
        <taxon>Agaricomycetidae</taxon>
        <taxon>Agaricales</taxon>
        <taxon>Marasmiineae</taxon>
        <taxon>Physalacriaceae</taxon>
        <taxon>Armillaria</taxon>
    </lineage>
</organism>
<keyword evidence="2" id="KW-1185">Reference proteome</keyword>
<dbReference type="EMBL" id="KZ293472">
    <property type="protein sequence ID" value="PBK61816.1"/>
    <property type="molecule type" value="Genomic_DNA"/>
</dbReference>
<evidence type="ECO:0000313" key="1">
    <source>
        <dbReference type="EMBL" id="PBK61816.1"/>
    </source>
</evidence>
<dbReference type="AlphaFoldDB" id="A0A2H3BFI5"/>
<evidence type="ECO:0008006" key="3">
    <source>
        <dbReference type="Google" id="ProtNLM"/>
    </source>
</evidence>
<evidence type="ECO:0000313" key="2">
    <source>
        <dbReference type="Proteomes" id="UP000218334"/>
    </source>
</evidence>
<reference evidence="2" key="1">
    <citation type="journal article" date="2017" name="Nat. Ecol. Evol.">
        <title>Genome expansion and lineage-specific genetic innovations in the forest pathogenic fungi Armillaria.</title>
        <authorList>
            <person name="Sipos G."/>
            <person name="Prasanna A.N."/>
            <person name="Walter M.C."/>
            <person name="O'Connor E."/>
            <person name="Balint B."/>
            <person name="Krizsan K."/>
            <person name="Kiss B."/>
            <person name="Hess J."/>
            <person name="Varga T."/>
            <person name="Slot J."/>
            <person name="Riley R."/>
            <person name="Boka B."/>
            <person name="Rigling D."/>
            <person name="Barry K."/>
            <person name="Lee J."/>
            <person name="Mihaltcheva S."/>
            <person name="LaButti K."/>
            <person name="Lipzen A."/>
            <person name="Waldron R."/>
            <person name="Moloney N.M."/>
            <person name="Sperisen C."/>
            <person name="Kredics L."/>
            <person name="Vagvoelgyi C."/>
            <person name="Patrignani A."/>
            <person name="Fitzpatrick D."/>
            <person name="Nagy I."/>
            <person name="Doyle S."/>
            <person name="Anderson J.B."/>
            <person name="Grigoriev I.V."/>
            <person name="Gueldener U."/>
            <person name="Muensterkoetter M."/>
            <person name="Nagy L.G."/>
        </authorList>
    </citation>
    <scope>NUCLEOTIDE SEQUENCE [LARGE SCALE GENOMIC DNA]</scope>
    <source>
        <strain evidence="2">28-4</strain>
    </source>
</reference>
<sequence>MNGLNDNDTSAYNVYLEFDKSAPADSVPLIHASILGYLIIHSSGNARHKVVKVIHSCAQDHAKLFQLVQTFINYFIRPCNQEIQWRTPDSSDPPSPQLLDKLGHGIQEALETHKEAKDLALVRDGFRCVVTRIYDRTTVSEVSASPDEFREALYTTRATRSSTTASMLEVLKYGFGYDVEQLRGAKLHSLYNVMTMERNAYESFNRLEIWFEKKKVANCYKLRCIYSLYLWQTEVTFTTPDNENLSVLSQTLLALHAA</sequence>
<gene>
    <name evidence="1" type="ORF">ARMSODRAFT_1089485</name>
</gene>
<protein>
    <recommendedName>
        <fullName evidence="3">HNH nuclease domain-containing protein</fullName>
    </recommendedName>
</protein>
<name>A0A2H3BFI5_9AGAR</name>
<dbReference type="STRING" id="1076256.A0A2H3BFI5"/>
<dbReference type="Proteomes" id="UP000218334">
    <property type="component" value="Unassembled WGS sequence"/>
</dbReference>